<dbReference type="Pfam" id="PF17762">
    <property type="entry name" value="HTH_ParB"/>
    <property type="match status" value="1"/>
</dbReference>
<reference evidence="6 7" key="1">
    <citation type="submission" date="2019-02" db="EMBL/GenBank/DDBJ databases">
        <title>Deep-cultivation of Planctomycetes and their phenomic and genomic characterization uncovers novel biology.</title>
        <authorList>
            <person name="Wiegand S."/>
            <person name="Jogler M."/>
            <person name="Boedeker C."/>
            <person name="Pinto D."/>
            <person name="Vollmers J."/>
            <person name="Rivas-Marin E."/>
            <person name="Kohn T."/>
            <person name="Peeters S.H."/>
            <person name="Heuer A."/>
            <person name="Rast P."/>
            <person name="Oberbeckmann S."/>
            <person name="Bunk B."/>
            <person name="Jeske O."/>
            <person name="Meyerdierks A."/>
            <person name="Storesund J.E."/>
            <person name="Kallscheuer N."/>
            <person name="Luecker S."/>
            <person name="Lage O.M."/>
            <person name="Pohl T."/>
            <person name="Merkel B.J."/>
            <person name="Hornburger P."/>
            <person name="Mueller R.-W."/>
            <person name="Bruemmer F."/>
            <person name="Labrenz M."/>
            <person name="Spormann A.M."/>
            <person name="Op den Camp H."/>
            <person name="Overmann J."/>
            <person name="Amann R."/>
            <person name="Jetten M.S.M."/>
            <person name="Mascher T."/>
            <person name="Medema M.H."/>
            <person name="Devos D.P."/>
            <person name="Kaster A.-K."/>
            <person name="Ovreas L."/>
            <person name="Rohde M."/>
            <person name="Galperin M.Y."/>
            <person name="Jogler C."/>
        </authorList>
    </citation>
    <scope>NUCLEOTIDE SEQUENCE [LARGE SCALE GENOMIC DNA]</scope>
    <source>
        <strain evidence="6 7">V22</strain>
    </source>
</reference>
<dbReference type="FunFam" id="3.90.1530.30:FF:000001">
    <property type="entry name" value="Chromosome partitioning protein ParB"/>
    <property type="match status" value="1"/>
</dbReference>
<dbReference type="GO" id="GO:0003677">
    <property type="term" value="F:DNA binding"/>
    <property type="evidence" value="ECO:0007669"/>
    <property type="project" value="UniProtKB-KW"/>
</dbReference>
<evidence type="ECO:0000259" key="5">
    <source>
        <dbReference type="SMART" id="SM00470"/>
    </source>
</evidence>
<dbReference type="InterPro" id="IPR004437">
    <property type="entry name" value="ParB/RepB/Spo0J"/>
</dbReference>
<dbReference type="InterPro" id="IPR041468">
    <property type="entry name" value="HTH_ParB/Spo0J"/>
</dbReference>
<dbReference type="Pfam" id="PF23552">
    <property type="entry name" value="ParB_C"/>
    <property type="match status" value="1"/>
</dbReference>
<dbReference type="GO" id="GO:0007059">
    <property type="term" value="P:chromosome segregation"/>
    <property type="evidence" value="ECO:0007669"/>
    <property type="project" value="UniProtKB-KW"/>
</dbReference>
<dbReference type="RefSeq" id="WP_145259207.1">
    <property type="nucleotide sequence ID" value="NZ_CP036316.1"/>
</dbReference>
<feature type="domain" description="ParB-like N-terminal" evidence="5">
    <location>
        <begin position="50"/>
        <end position="139"/>
    </location>
</feature>
<evidence type="ECO:0000256" key="4">
    <source>
        <dbReference type="SAM" id="MobiDB-lite"/>
    </source>
</evidence>
<dbReference type="SUPFAM" id="SSF109709">
    <property type="entry name" value="KorB DNA-binding domain-like"/>
    <property type="match status" value="1"/>
</dbReference>
<evidence type="ECO:0000313" key="6">
    <source>
        <dbReference type="EMBL" id="QDT63131.1"/>
    </source>
</evidence>
<accession>A0A517T448</accession>
<proteinExistence type="inferred from homology"/>
<comment type="similarity">
    <text evidence="1">Belongs to the ParB family.</text>
</comment>
<dbReference type="FunFam" id="1.10.10.2830:FF:000001">
    <property type="entry name" value="Chromosome partitioning protein ParB"/>
    <property type="match status" value="1"/>
</dbReference>
<dbReference type="Proteomes" id="UP000319976">
    <property type="component" value="Chromosome"/>
</dbReference>
<dbReference type="PANTHER" id="PTHR33375:SF1">
    <property type="entry name" value="CHROMOSOME-PARTITIONING PROTEIN PARB-RELATED"/>
    <property type="match status" value="1"/>
</dbReference>
<dbReference type="Gene3D" id="3.90.1530.30">
    <property type="match status" value="1"/>
</dbReference>
<organism evidence="6 7">
    <name type="scientific">Calycomorphotria hydatis</name>
    <dbReference type="NCBI Taxonomy" id="2528027"/>
    <lineage>
        <taxon>Bacteria</taxon>
        <taxon>Pseudomonadati</taxon>
        <taxon>Planctomycetota</taxon>
        <taxon>Planctomycetia</taxon>
        <taxon>Planctomycetales</taxon>
        <taxon>Planctomycetaceae</taxon>
        <taxon>Calycomorphotria</taxon>
    </lineage>
</organism>
<evidence type="ECO:0000256" key="3">
    <source>
        <dbReference type="ARBA" id="ARBA00023125"/>
    </source>
</evidence>
<dbReference type="PANTHER" id="PTHR33375">
    <property type="entry name" value="CHROMOSOME-PARTITIONING PROTEIN PARB-RELATED"/>
    <property type="match status" value="1"/>
</dbReference>
<dbReference type="GO" id="GO:0005694">
    <property type="term" value="C:chromosome"/>
    <property type="evidence" value="ECO:0007669"/>
    <property type="project" value="TreeGrafter"/>
</dbReference>
<protein>
    <submittedName>
        <fullName evidence="6">Putative chromosome-partitioning protein ParB</fullName>
    </submittedName>
</protein>
<dbReference type="Pfam" id="PF02195">
    <property type="entry name" value="ParB_N"/>
    <property type="match status" value="1"/>
</dbReference>
<keyword evidence="3" id="KW-0238">DNA-binding</keyword>
<sequence length="421" mass="47236">MEAQFAQQDDSLTPMRRLGRGLSALLGSEAEAADAEGQTPGIAPPEADASHISVEMIVANPFQPRKEFGEEEIAELCTSITRHGILQPLLVRPADGQYQLIAGERRLRAARKAGLETVPCRVMEIEDRLVYEVAIEENLKRKDLNVLEKAQAFKDYIDRFSSSIEELARNLGMNRSTVSNYIRLLDLSDKVKDALQKDKLTNGHARALVSLDHKDQNALCKEIVKDGLSVRATEKAVRALRGNDDSNEESSQQENADVIPMTKEQKEISEPVVDEAVTNHVLSIAEELRAHFGTGVAINLGGKDSGKFVIDFSSNEEFERILEMLRNSPVAEGWTPAEEQLTESLPFPEPEAVQHDQHVLDYYAQQLEQEDQQQGEDQMHNEHQEHHHEEQHHHDDHQHHDGGHHDGGHQEHHDQGWGHAA</sequence>
<dbReference type="CDD" id="cd16393">
    <property type="entry name" value="SPO0J_N"/>
    <property type="match status" value="1"/>
</dbReference>
<feature type="compositionally biased region" description="Basic and acidic residues" evidence="4">
    <location>
        <begin position="377"/>
        <end position="421"/>
    </location>
</feature>
<evidence type="ECO:0000256" key="1">
    <source>
        <dbReference type="ARBA" id="ARBA00006295"/>
    </source>
</evidence>
<dbReference type="Gene3D" id="1.10.10.2830">
    <property type="match status" value="1"/>
</dbReference>
<dbReference type="SMART" id="SM00470">
    <property type="entry name" value="ParB"/>
    <property type="match status" value="1"/>
</dbReference>
<dbReference type="NCBIfam" id="TIGR00180">
    <property type="entry name" value="parB_part"/>
    <property type="match status" value="1"/>
</dbReference>
<feature type="region of interest" description="Disordered" evidence="4">
    <location>
        <begin position="370"/>
        <end position="421"/>
    </location>
</feature>
<dbReference type="InterPro" id="IPR003115">
    <property type="entry name" value="ParB_N"/>
</dbReference>
<dbReference type="AlphaFoldDB" id="A0A517T448"/>
<evidence type="ECO:0000313" key="7">
    <source>
        <dbReference type="Proteomes" id="UP000319976"/>
    </source>
</evidence>
<keyword evidence="2" id="KW-0159">Chromosome partition</keyword>
<dbReference type="EMBL" id="CP036316">
    <property type="protein sequence ID" value="QDT63131.1"/>
    <property type="molecule type" value="Genomic_DNA"/>
</dbReference>
<evidence type="ECO:0000256" key="2">
    <source>
        <dbReference type="ARBA" id="ARBA00022829"/>
    </source>
</evidence>
<dbReference type="InterPro" id="IPR036086">
    <property type="entry name" value="ParB/Sulfiredoxin_sf"/>
</dbReference>
<name>A0A517T448_9PLAN</name>
<dbReference type="InterPro" id="IPR057240">
    <property type="entry name" value="ParB_dimer_C"/>
</dbReference>
<dbReference type="InterPro" id="IPR050336">
    <property type="entry name" value="Chromosome_partition/occlusion"/>
</dbReference>
<dbReference type="KEGG" id="chya:V22_03310"/>
<dbReference type="SUPFAM" id="SSF110849">
    <property type="entry name" value="ParB/Sulfiredoxin"/>
    <property type="match status" value="1"/>
</dbReference>
<keyword evidence="7" id="KW-1185">Reference proteome</keyword>
<gene>
    <name evidence="6" type="primary">parB</name>
    <name evidence="6" type="ORF">V22_03310</name>
</gene>
<dbReference type="OrthoDB" id="9802051at2"/>
<dbReference type="GO" id="GO:0045881">
    <property type="term" value="P:positive regulation of sporulation resulting in formation of a cellular spore"/>
    <property type="evidence" value="ECO:0007669"/>
    <property type="project" value="TreeGrafter"/>
</dbReference>